<sequence length="86" mass="9115">MQKVKEILAPYKASKLSADDAKLIKRQLRDAGMRPSPALEDAMRAAGLPLQKLDELDPRPPGPPPDAPPAAVPAPTPASKAAVSRR</sequence>
<proteinExistence type="predicted"/>
<evidence type="ECO:0000256" key="1">
    <source>
        <dbReference type="SAM" id="MobiDB-lite"/>
    </source>
</evidence>
<name>A0ABQ2XVI7_9BURK</name>
<gene>
    <name evidence="2" type="ORF">GCM10010946_09850</name>
</gene>
<dbReference type="EMBL" id="BMYU01000002">
    <property type="protein sequence ID" value="GGX34645.1"/>
    <property type="molecule type" value="Genomic_DNA"/>
</dbReference>
<evidence type="ECO:0000313" key="3">
    <source>
        <dbReference type="Proteomes" id="UP000653343"/>
    </source>
</evidence>
<dbReference type="Proteomes" id="UP000653343">
    <property type="component" value="Unassembled WGS sequence"/>
</dbReference>
<feature type="compositionally biased region" description="Pro residues" evidence="1">
    <location>
        <begin position="59"/>
        <end position="76"/>
    </location>
</feature>
<protein>
    <submittedName>
        <fullName evidence="2">Uncharacterized protein</fullName>
    </submittedName>
</protein>
<feature type="region of interest" description="Disordered" evidence="1">
    <location>
        <begin position="29"/>
        <end position="86"/>
    </location>
</feature>
<accession>A0ABQ2XVI7</accession>
<feature type="compositionally biased region" description="Low complexity" evidence="1">
    <location>
        <begin position="77"/>
        <end position="86"/>
    </location>
</feature>
<keyword evidence="3" id="KW-1185">Reference proteome</keyword>
<evidence type="ECO:0000313" key="2">
    <source>
        <dbReference type="EMBL" id="GGX34645.1"/>
    </source>
</evidence>
<organism evidence="2 3">
    <name type="scientific">Undibacterium squillarum</name>
    <dbReference type="NCBI Taxonomy" id="1131567"/>
    <lineage>
        <taxon>Bacteria</taxon>
        <taxon>Pseudomonadati</taxon>
        <taxon>Pseudomonadota</taxon>
        <taxon>Betaproteobacteria</taxon>
        <taxon>Burkholderiales</taxon>
        <taxon>Oxalobacteraceae</taxon>
        <taxon>Undibacterium</taxon>
    </lineage>
</organism>
<comment type="caution">
    <text evidence="2">The sequence shown here is derived from an EMBL/GenBank/DDBJ whole genome shotgun (WGS) entry which is preliminary data.</text>
</comment>
<reference evidence="3" key="1">
    <citation type="journal article" date="2019" name="Int. J. Syst. Evol. Microbiol.">
        <title>The Global Catalogue of Microorganisms (GCM) 10K type strain sequencing project: providing services to taxonomists for standard genome sequencing and annotation.</title>
        <authorList>
            <consortium name="The Broad Institute Genomics Platform"/>
            <consortium name="The Broad Institute Genome Sequencing Center for Infectious Disease"/>
            <person name="Wu L."/>
            <person name="Ma J."/>
        </authorList>
    </citation>
    <scope>NUCLEOTIDE SEQUENCE [LARGE SCALE GENOMIC DNA]</scope>
    <source>
        <strain evidence="3">KCTC 23917</strain>
    </source>
</reference>